<comment type="subcellular location">
    <subcellularLocation>
        <location evidence="1">Endomembrane system</location>
        <topology evidence="1">Multi-pass membrane protein</topology>
    </subcellularLocation>
</comment>
<dbReference type="Proteomes" id="UP000069697">
    <property type="component" value="Unassembled WGS sequence"/>
</dbReference>
<comment type="caution">
    <text evidence="8">The sequence shown here is derived from an EMBL/GenBank/DDBJ whole genome shotgun (WGS) entry which is preliminary data.</text>
</comment>
<organism evidence="8 9">
    <name type="scientific">Paenibacillus amylolyticus</name>
    <dbReference type="NCBI Taxonomy" id="1451"/>
    <lineage>
        <taxon>Bacteria</taxon>
        <taxon>Bacillati</taxon>
        <taxon>Bacillota</taxon>
        <taxon>Bacilli</taxon>
        <taxon>Bacillales</taxon>
        <taxon>Paenibacillaceae</taxon>
        <taxon>Paenibacillus</taxon>
    </lineage>
</organism>
<dbReference type="InterPro" id="IPR037185">
    <property type="entry name" value="EmrE-like"/>
</dbReference>
<protein>
    <submittedName>
        <fullName evidence="8">Drug/metabolite transporter superfamily protein</fullName>
    </submittedName>
</protein>
<accession>A0A100VLX0</accession>
<evidence type="ECO:0000259" key="7">
    <source>
        <dbReference type="Pfam" id="PF00892"/>
    </source>
</evidence>
<dbReference type="SUPFAM" id="SSF103481">
    <property type="entry name" value="Multidrug resistance efflux transporter EmrE"/>
    <property type="match status" value="2"/>
</dbReference>
<feature type="transmembrane region" description="Helical" evidence="6">
    <location>
        <begin position="194"/>
        <end position="214"/>
    </location>
</feature>
<evidence type="ECO:0000256" key="3">
    <source>
        <dbReference type="ARBA" id="ARBA00022692"/>
    </source>
</evidence>
<feature type="transmembrane region" description="Helical" evidence="6">
    <location>
        <begin position="290"/>
        <end position="306"/>
    </location>
</feature>
<keyword evidence="5 6" id="KW-0472">Membrane</keyword>
<feature type="transmembrane region" description="Helical" evidence="6">
    <location>
        <begin position="140"/>
        <end position="159"/>
    </location>
</feature>
<dbReference type="AlphaFoldDB" id="A0A100VLX0"/>
<evidence type="ECO:0000256" key="4">
    <source>
        <dbReference type="ARBA" id="ARBA00022989"/>
    </source>
</evidence>
<evidence type="ECO:0000256" key="6">
    <source>
        <dbReference type="SAM" id="Phobius"/>
    </source>
</evidence>
<reference evidence="8 9" key="1">
    <citation type="journal article" date="2016" name="Genome Announc.">
        <title>Draft Genome Sequence of Paenibacillus amylolyticus Heshi-A3, Isolated from Fermented Rice Bran in a Japanese Fermented Seafood Dish.</title>
        <authorList>
            <person name="Akuzawa S."/>
            <person name="Nagaoka J."/>
            <person name="Kanekatsu M."/>
            <person name="Kubota E."/>
            <person name="Ohtake R."/>
            <person name="Suzuki T."/>
            <person name="Kanesaki Y."/>
        </authorList>
    </citation>
    <scope>NUCLEOTIDE SEQUENCE [LARGE SCALE GENOMIC DNA]</scope>
    <source>
        <strain evidence="8 9">Heshi-A3</strain>
    </source>
</reference>
<name>A0A100VLX0_PAEAM</name>
<keyword evidence="3 6" id="KW-0812">Transmembrane</keyword>
<feature type="transmembrane region" description="Helical" evidence="6">
    <location>
        <begin position="80"/>
        <end position="103"/>
    </location>
</feature>
<feature type="domain" description="EamA" evidence="7">
    <location>
        <begin position="18"/>
        <end position="152"/>
    </location>
</feature>
<proteinExistence type="inferred from homology"/>
<feature type="domain" description="EamA" evidence="7">
    <location>
        <begin position="169"/>
        <end position="307"/>
    </location>
</feature>
<feature type="transmembrane region" description="Helical" evidence="6">
    <location>
        <begin position="46"/>
        <end position="68"/>
    </location>
</feature>
<dbReference type="GO" id="GO:0016020">
    <property type="term" value="C:membrane"/>
    <property type="evidence" value="ECO:0007669"/>
    <property type="project" value="UniProtKB-SubCell"/>
</dbReference>
<dbReference type="RefSeq" id="WP_062834843.1">
    <property type="nucleotide sequence ID" value="NZ_BCNV01000001.1"/>
</dbReference>
<feature type="transmembrane region" description="Helical" evidence="6">
    <location>
        <begin position="234"/>
        <end position="254"/>
    </location>
</feature>
<dbReference type="InterPro" id="IPR050638">
    <property type="entry name" value="AA-Vitamin_Transporters"/>
</dbReference>
<dbReference type="InterPro" id="IPR000620">
    <property type="entry name" value="EamA_dom"/>
</dbReference>
<feature type="transmembrane region" description="Helical" evidence="6">
    <location>
        <begin position="109"/>
        <end position="128"/>
    </location>
</feature>
<sequence length="326" mass="35946">MEKTSSASTVYRKERSNTGFWLVVLGAALWGVDPLFRIILLKTMTSTQIVLVEHIIVSLIAIPVLWKFRADLKNLRARHWIAVIFISWGGSALATVLFTMALTHNDPNTVLLLQKMQPLFAIVLAKLLLKETLPRRFGGLFFIALLGTYLLTFGFTLPLGNWDNWIHAGSLLSLGAAALWGGSTVMGRLMLGQARYETVTSLRFVVALPLLIFMTWNEGAAWTLPSGTGEQTAVILNILGQALLPGLLSLLLYYKGLSSTKASVATLAELSFPMAGVLVNWIAFRTLITWEQLLGFILIWVALFAISKQQERSSTTADAAPKLRTE</sequence>
<dbReference type="Pfam" id="PF00892">
    <property type="entry name" value="EamA"/>
    <property type="match status" value="2"/>
</dbReference>
<evidence type="ECO:0000256" key="1">
    <source>
        <dbReference type="ARBA" id="ARBA00004127"/>
    </source>
</evidence>
<dbReference type="PANTHER" id="PTHR32322:SF2">
    <property type="entry name" value="EAMA DOMAIN-CONTAINING PROTEIN"/>
    <property type="match status" value="1"/>
</dbReference>
<evidence type="ECO:0000313" key="9">
    <source>
        <dbReference type="Proteomes" id="UP000069697"/>
    </source>
</evidence>
<reference evidence="9" key="2">
    <citation type="submission" date="2016-01" db="EMBL/GenBank/DDBJ databases">
        <title>Draft Genome Sequence of Paenibacillus amylolyticus Heshi-A3 that Was Isolated from Fermented Rice Bran with Aging Salted Mackerel, Which Was Named Heshiko as Traditional Fermented Seafood in Japan.</title>
        <authorList>
            <person name="Akuzawa S."/>
            <person name="Nakagawa J."/>
            <person name="Kanekatsu T."/>
            <person name="Kubota E."/>
            <person name="Ohtake R."/>
            <person name="Suzuki T."/>
            <person name="Kanesaki Y."/>
        </authorList>
    </citation>
    <scope>NUCLEOTIDE SEQUENCE [LARGE SCALE GENOMIC DNA]</scope>
    <source>
        <strain evidence="9">Heshi-A3</strain>
    </source>
</reference>
<dbReference type="EMBL" id="BCNV01000001">
    <property type="protein sequence ID" value="GAS82272.1"/>
    <property type="molecule type" value="Genomic_DNA"/>
</dbReference>
<evidence type="ECO:0000256" key="2">
    <source>
        <dbReference type="ARBA" id="ARBA00007362"/>
    </source>
</evidence>
<evidence type="ECO:0000313" key="8">
    <source>
        <dbReference type="EMBL" id="GAS82272.1"/>
    </source>
</evidence>
<feature type="transmembrane region" description="Helical" evidence="6">
    <location>
        <begin position="165"/>
        <end position="182"/>
    </location>
</feature>
<comment type="similarity">
    <text evidence="2">Belongs to the EamA transporter family.</text>
</comment>
<feature type="transmembrane region" description="Helical" evidence="6">
    <location>
        <begin position="266"/>
        <end position="284"/>
    </location>
</feature>
<evidence type="ECO:0000256" key="5">
    <source>
        <dbReference type="ARBA" id="ARBA00023136"/>
    </source>
</evidence>
<keyword evidence="4 6" id="KW-1133">Transmembrane helix</keyword>
<feature type="transmembrane region" description="Helical" evidence="6">
    <location>
        <begin position="20"/>
        <end position="40"/>
    </location>
</feature>
<dbReference type="PANTHER" id="PTHR32322">
    <property type="entry name" value="INNER MEMBRANE TRANSPORTER"/>
    <property type="match status" value="1"/>
</dbReference>
<gene>
    <name evidence="8" type="ORF">PAHA3_2346</name>
</gene>